<sequence>MKIRRVLLLGLSLILMFPLAAMATDLEPSVSKDAILLKAGYPQEVLELDDIQKDEMVKFIKTHPDYTISTIENPKDDEYTIQSNSNINTYLTVASSADYPNTSTSQYKDILVSGGLKGNVNSKAVGAGAAWSGQWNIVRSTAYASWRTKNFLGVETSHTAESILVDAAAQKGVTYSYDGIPGNGYYAGTSLLVTIKKPLSSHGSFDVVGKQAYTTSSVNWSATISSTPGITFGPSDKVYQRAAVQNVNY</sequence>
<evidence type="ECO:0000256" key="1">
    <source>
        <dbReference type="SAM" id="SignalP"/>
    </source>
</evidence>
<reference evidence="2 3" key="1">
    <citation type="submission" date="2021-03" db="EMBL/GenBank/DDBJ databases">
        <title>Genomic Encyclopedia of Type Strains, Phase IV (KMG-IV): sequencing the most valuable type-strain genomes for metagenomic binning, comparative biology and taxonomic classification.</title>
        <authorList>
            <person name="Goeker M."/>
        </authorList>
    </citation>
    <scope>NUCLEOTIDE SEQUENCE [LARGE SCALE GENOMIC DNA]</scope>
    <source>
        <strain evidence="2 3">DSM 21292</strain>
    </source>
</reference>
<keyword evidence="3" id="KW-1185">Reference proteome</keyword>
<dbReference type="Proteomes" id="UP000810207">
    <property type="component" value="Unassembled WGS sequence"/>
</dbReference>
<comment type="caution">
    <text evidence="2">The sequence shown here is derived from an EMBL/GenBank/DDBJ whole genome shotgun (WGS) entry which is preliminary data.</text>
</comment>
<organism evidence="2 3">
    <name type="scientific">Paenibacillus xylanexedens</name>
    <dbReference type="NCBI Taxonomy" id="528191"/>
    <lineage>
        <taxon>Bacteria</taxon>
        <taxon>Bacillati</taxon>
        <taxon>Bacillota</taxon>
        <taxon>Bacilli</taxon>
        <taxon>Bacillales</taxon>
        <taxon>Paenibacillaceae</taxon>
        <taxon>Paenibacillus</taxon>
    </lineage>
</organism>
<dbReference type="EMBL" id="JAGIKV010000029">
    <property type="protein sequence ID" value="MBP2248894.1"/>
    <property type="molecule type" value="Genomic_DNA"/>
</dbReference>
<gene>
    <name evidence="2" type="ORF">J2Z28_005588</name>
</gene>
<evidence type="ECO:0000313" key="3">
    <source>
        <dbReference type="Proteomes" id="UP000810207"/>
    </source>
</evidence>
<feature type="chain" id="PRO_5046228695" evidence="1">
    <location>
        <begin position="24"/>
        <end position="249"/>
    </location>
</feature>
<feature type="signal peptide" evidence="1">
    <location>
        <begin position="1"/>
        <end position="23"/>
    </location>
</feature>
<accession>A0ABS4S2W4</accession>
<keyword evidence="1" id="KW-0732">Signal</keyword>
<evidence type="ECO:0000313" key="2">
    <source>
        <dbReference type="EMBL" id="MBP2248894.1"/>
    </source>
</evidence>
<protein>
    <submittedName>
        <fullName evidence="2">Uncharacterized protein</fullName>
    </submittedName>
</protein>
<proteinExistence type="predicted"/>
<dbReference type="RefSeq" id="WP_211085255.1">
    <property type="nucleotide sequence ID" value="NZ_CBCSLC010000058.1"/>
</dbReference>
<name>A0ABS4S2W4_PAEXY</name>